<dbReference type="PANTHER" id="PTHR12899:SF3">
    <property type="entry name" value="LARGE RIBOSOMAL SUBUNIT PROTEIN UL18M"/>
    <property type="match status" value="1"/>
</dbReference>
<dbReference type="GO" id="GO:0005739">
    <property type="term" value="C:mitochondrion"/>
    <property type="evidence" value="ECO:0007669"/>
    <property type="project" value="TreeGrafter"/>
</dbReference>
<dbReference type="InterPro" id="IPR005484">
    <property type="entry name" value="Ribosomal_uL18_bac/plant/anim"/>
</dbReference>
<evidence type="ECO:0000256" key="3">
    <source>
        <dbReference type="ARBA" id="ARBA00023274"/>
    </source>
</evidence>
<evidence type="ECO:0000256" key="1">
    <source>
        <dbReference type="ARBA" id="ARBA00007116"/>
    </source>
</evidence>
<gene>
    <name evidence="4" type="ORF">KP79_PYT15803</name>
</gene>
<dbReference type="GO" id="GO:0008097">
    <property type="term" value="F:5S rRNA binding"/>
    <property type="evidence" value="ECO:0007669"/>
    <property type="project" value="TreeGrafter"/>
</dbReference>
<proteinExistence type="inferred from homology"/>
<dbReference type="Proteomes" id="UP000242188">
    <property type="component" value="Unassembled WGS sequence"/>
</dbReference>
<accession>A0A210QYB5</accession>
<reference evidence="4 5" key="1">
    <citation type="journal article" date="2017" name="Nat. Ecol. Evol.">
        <title>Scallop genome provides insights into evolution of bilaterian karyotype and development.</title>
        <authorList>
            <person name="Wang S."/>
            <person name="Zhang J."/>
            <person name="Jiao W."/>
            <person name="Li J."/>
            <person name="Xun X."/>
            <person name="Sun Y."/>
            <person name="Guo X."/>
            <person name="Huan P."/>
            <person name="Dong B."/>
            <person name="Zhang L."/>
            <person name="Hu X."/>
            <person name="Sun X."/>
            <person name="Wang J."/>
            <person name="Zhao C."/>
            <person name="Wang Y."/>
            <person name="Wang D."/>
            <person name="Huang X."/>
            <person name="Wang R."/>
            <person name="Lv J."/>
            <person name="Li Y."/>
            <person name="Zhang Z."/>
            <person name="Liu B."/>
            <person name="Lu W."/>
            <person name="Hui Y."/>
            <person name="Liang J."/>
            <person name="Zhou Z."/>
            <person name="Hou R."/>
            <person name="Li X."/>
            <person name="Liu Y."/>
            <person name="Li H."/>
            <person name="Ning X."/>
            <person name="Lin Y."/>
            <person name="Zhao L."/>
            <person name="Xing Q."/>
            <person name="Dou J."/>
            <person name="Li Y."/>
            <person name="Mao J."/>
            <person name="Guo H."/>
            <person name="Dou H."/>
            <person name="Li T."/>
            <person name="Mu C."/>
            <person name="Jiang W."/>
            <person name="Fu Q."/>
            <person name="Fu X."/>
            <person name="Miao Y."/>
            <person name="Liu J."/>
            <person name="Yu Q."/>
            <person name="Li R."/>
            <person name="Liao H."/>
            <person name="Li X."/>
            <person name="Kong Y."/>
            <person name="Jiang Z."/>
            <person name="Chourrout D."/>
            <person name="Li R."/>
            <person name="Bao Z."/>
        </authorList>
    </citation>
    <scope>NUCLEOTIDE SEQUENCE [LARGE SCALE GENOMIC DNA]</scope>
    <source>
        <strain evidence="4 5">PY_sf001</strain>
    </source>
</reference>
<evidence type="ECO:0000313" key="5">
    <source>
        <dbReference type="Proteomes" id="UP000242188"/>
    </source>
</evidence>
<dbReference type="STRING" id="6573.A0A210QYB5"/>
<keyword evidence="3" id="KW-0687">Ribonucleoprotein</keyword>
<dbReference type="GO" id="GO:0006412">
    <property type="term" value="P:translation"/>
    <property type="evidence" value="ECO:0007669"/>
    <property type="project" value="InterPro"/>
</dbReference>
<comment type="caution">
    <text evidence="4">The sequence shown here is derived from an EMBL/GenBank/DDBJ whole genome shotgun (WGS) entry which is preliminary data.</text>
</comment>
<organism evidence="4 5">
    <name type="scientific">Mizuhopecten yessoensis</name>
    <name type="common">Japanese scallop</name>
    <name type="synonym">Patinopecten yessoensis</name>
    <dbReference type="NCBI Taxonomy" id="6573"/>
    <lineage>
        <taxon>Eukaryota</taxon>
        <taxon>Metazoa</taxon>
        <taxon>Spiralia</taxon>
        <taxon>Lophotrochozoa</taxon>
        <taxon>Mollusca</taxon>
        <taxon>Bivalvia</taxon>
        <taxon>Autobranchia</taxon>
        <taxon>Pteriomorphia</taxon>
        <taxon>Pectinida</taxon>
        <taxon>Pectinoidea</taxon>
        <taxon>Pectinidae</taxon>
        <taxon>Mizuhopecten</taxon>
    </lineage>
</organism>
<dbReference type="OrthoDB" id="1932324at2759"/>
<sequence>MALLLGGKLQHSLTTGALTCVCRNVRCCSVLTSDLTKTSSPNADYEINPLFRNRNPRNLEKMALAWKATGWQFQKGIRNFYHRLSIQTTSRKTTASVEHCSGAFTLQVSTESPEIKRAFAGSGCSRVTKVHYLGQVIAQRCLEAGITHIVFDPPEGDDISPKDQSFIDGLEKMKMELTEPEMIKPIYRPGIDYSKPNRYAERKKYKRDIQVA</sequence>
<dbReference type="GO" id="GO:0005840">
    <property type="term" value="C:ribosome"/>
    <property type="evidence" value="ECO:0007669"/>
    <property type="project" value="UniProtKB-KW"/>
</dbReference>
<keyword evidence="2 4" id="KW-0689">Ribosomal protein</keyword>
<keyword evidence="5" id="KW-1185">Reference proteome</keyword>
<dbReference type="GO" id="GO:0003735">
    <property type="term" value="F:structural constituent of ribosome"/>
    <property type="evidence" value="ECO:0007669"/>
    <property type="project" value="InterPro"/>
</dbReference>
<dbReference type="SUPFAM" id="SSF53137">
    <property type="entry name" value="Translational machinery components"/>
    <property type="match status" value="1"/>
</dbReference>
<dbReference type="PANTHER" id="PTHR12899">
    <property type="entry name" value="39S RIBOSOMAL PROTEIN L18, MITOCHONDRIAL"/>
    <property type="match status" value="1"/>
</dbReference>
<dbReference type="GO" id="GO:1990904">
    <property type="term" value="C:ribonucleoprotein complex"/>
    <property type="evidence" value="ECO:0007669"/>
    <property type="project" value="UniProtKB-KW"/>
</dbReference>
<protein>
    <submittedName>
        <fullName evidence="4">39S ribosomal protein L18, mitochondrial</fullName>
    </submittedName>
</protein>
<comment type="similarity">
    <text evidence="1">Belongs to the universal ribosomal protein uL18 family.</text>
</comment>
<dbReference type="InterPro" id="IPR036967">
    <property type="entry name" value="Ribosomal_uS11_sf"/>
</dbReference>
<evidence type="ECO:0000256" key="2">
    <source>
        <dbReference type="ARBA" id="ARBA00022980"/>
    </source>
</evidence>
<dbReference type="AlphaFoldDB" id="A0A210QYB5"/>
<name>A0A210QYB5_MIZYE</name>
<dbReference type="EMBL" id="NEDP02001230">
    <property type="protein sequence ID" value="OWF53714.1"/>
    <property type="molecule type" value="Genomic_DNA"/>
</dbReference>
<dbReference type="Gene3D" id="3.30.420.80">
    <property type="entry name" value="Ribosomal protein S11"/>
    <property type="match status" value="1"/>
</dbReference>
<evidence type="ECO:0000313" key="4">
    <source>
        <dbReference type="EMBL" id="OWF53714.1"/>
    </source>
</evidence>